<dbReference type="Proteomes" id="UP001221519">
    <property type="component" value="Chromosome"/>
</dbReference>
<dbReference type="PANTHER" id="PTHR30471">
    <property type="entry name" value="DNA REPAIR PROTEIN RADC"/>
    <property type="match status" value="1"/>
</dbReference>
<evidence type="ECO:0000256" key="1">
    <source>
        <dbReference type="ARBA" id="ARBA00010243"/>
    </source>
</evidence>
<dbReference type="NCBIfam" id="TIGR00608">
    <property type="entry name" value="radc"/>
    <property type="match status" value="1"/>
</dbReference>
<evidence type="ECO:0000256" key="4">
    <source>
        <dbReference type="ARBA" id="ARBA00022801"/>
    </source>
</evidence>
<dbReference type="Gene3D" id="1.10.150.20">
    <property type="entry name" value="5' to 3' exonuclease, C-terminal subdomain"/>
    <property type="match status" value="1"/>
</dbReference>
<protein>
    <submittedName>
        <fullName evidence="8">DNA repair protein RadC</fullName>
    </submittedName>
</protein>
<keyword evidence="6" id="KW-0482">Metalloprotease</keyword>
<proteinExistence type="inferred from homology"/>
<keyword evidence="2" id="KW-0645">Protease</keyword>
<evidence type="ECO:0000259" key="7">
    <source>
        <dbReference type="PROSITE" id="PS50249"/>
    </source>
</evidence>
<keyword evidence="9" id="KW-1185">Reference proteome</keyword>
<dbReference type="PROSITE" id="PS50249">
    <property type="entry name" value="MPN"/>
    <property type="match status" value="1"/>
</dbReference>
<dbReference type="InterPro" id="IPR037518">
    <property type="entry name" value="MPN"/>
</dbReference>
<keyword evidence="5" id="KW-0862">Zinc</keyword>
<dbReference type="InterPro" id="IPR001405">
    <property type="entry name" value="UPF0758"/>
</dbReference>
<dbReference type="EMBL" id="CP118108">
    <property type="protein sequence ID" value="WDI04816.1"/>
    <property type="molecule type" value="Genomic_DNA"/>
</dbReference>
<dbReference type="RefSeq" id="WP_274338281.1">
    <property type="nucleotide sequence ID" value="NZ_CP118106.1"/>
</dbReference>
<organism evidence="8 9">
    <name type="scientific">Paenibacillus urinalis</name>
    <dbReference type="NCBI Taxonomy" id="521520"/>
    <lineage>
        <taxon>Bacteria</taxon>
        <taxon>Bacillati</taxon>
        <taxon>Bacillota</taxon>
        <taxon>Bacilli</taxon>
        <taxon>Bacillales</taxon>
        <taxon>Paenibacillaceae</taxon>
        <taxon>Paenibacillus</taxon>
    </lineage>
</organism>
<accession>A0ABY7XG86</accession>
<sequence length="197" mass="22246">MYSIKTALADALCVKEDSTVIQELFTRFVTPYELLDANELELTRIKGVGPSKARQIVSTLKLARALNTPRENPHIIRSPKDVFDIMRFTVGHLMHEEFWILPLNTKNHIICKERISVGTLNSAIVHCREVYRSLIQRAAASYIAVHNHPSQITDSSPEDVQLTKRLAEAGELLGIELLDHVIVSTDSYFSIKEHGLM</sequence>
<gene>
    <name evidence="8" type="primary">radC</name>
    <name evidence="8" type="ORF">PUW25_08320</name>
</gene>
<comment type="similarity">
    <text evidence="1">Belongs to the UPF0758 family.</text>
</comment>
<reference evidence="8 9" key="1">
    <citation type="submission" date="2023-02" db="EMBL/GenBank/DDBJ databases">
        <title>Pathogen: clinical or host-associated sample.</title>
        <authorList>
            <person name="Hergert J."/>
            <person name="Casey R."/>
            <person name="Wagner J."/>
            <person name="Young E.L."/>
            <person name="Oakeson K.F."/>
        </authorList>
    </citation>
    <scope>NUCLEOTIDE SEQUENCE [LARGE SCALE GENOMIC DNA]</scope>
    <source>
        <strain evidence="8 9">2022CK-00829</strain>
    </source>
</reference>
<keyword evidence="3" id="KW-0479">Metal-binding</keyword>
<evidence type="ECO:0000313" key="9">
    <source>
        <dbReference type="Proteomes" id="UP001221519"/>
    </source>
</evidence>
<keyword evidence="4" id="KW-0378">Hydrolase</keyword>
<evidence type="ECO:0000256" key="2">
    <source>
        <dbReference type="ARBA" id="ARBA00022670"/>
    </source>
</evidence>
<evidence type="ECO:0000256" key="5">
    <source>
        <dbReference type="ARBA" id="ARBA00022833"/>
    </source>
</evidence>
<evidence type="ECO:0000256" key="3">
    <source>
        <dbReference type="ARBA" id="ARBA00022723"/>
    </source>
</evidence>
<dbReference type="Gene3D" id="3.40.140.10">
    <property type="entry name" value="Cytidine Deaminase, domain 2"/>
    <property type="match status" value="1"/>
</dbReference>
<dbReference type="CDD" id="cd08071">
    <property type="entry name" value="MPN_DUF2466"/>
    <property type="match status" value="1"/>
</dbReference>
<dbReference type="InterPro" id="IPR025657">
    <property type="entry name" value="RadC_JAB"/>
</dbReference>
<evidence type="ECO:0000313" key="8">
    <source>
        <dbReference type="EMBL" id="WDI04816.1"/>
    </source>
</evidence>
<dbReference type="Pfam" id="PF04002">
    <property type="entry name" value="RadC"/>
    <property type="match status" value="1"/>
</dbReference>
<feature type="domain" description="MPN" evidence="7">
    <location>
        <begin position="75"/>
        <end position="197"/>
    </location>
</feature>
<name>A0ABY7XG86_9BACL</name>
<evidence type="ECO:0000256" key="6">
    <source>
        <dbReference type="ARBA" id="ARBA00023049"/>
    </source>
</evidence>
<dbReference type="PANTHER" id="PTHR30471:SF3">
    <property type="entry name" value="UPF0758 PROTEIN YEES-RELATED"/>
    <property type="match status" value="1"/>
</dbReference>